<sequence length="318" mass="36095">MTTNGAPLSNGYTLGPRLAQTNGPGQAKFREFGREYSHWHAGRYMFPVDEVEMDRLDAMHKFFLVARRYQLCSPQVLDLEDLARVSNNPRILDLGFGTGIWTLDVANLSSLVPLIPPCGPGLVSANLNSIYPNMELNCMNIEEPWIGNVVEGSWDMIHGRMLAGCITSWPRLYNQVFEHLTPGSGCFEHVEIDWDFRNDNGPVSERLRYWTDELLDAMDCAGTPLRINPDSLIQILANIGFTEIKQEVIHVRVNGGSMDPYETDVGRWFNLCLHKGFSAMSLAPLVKVKHWTPEDVHRLEREVLREIGDRMNSSYCRL</sequence>
<keyword evidence="2" id="KW-1185">Reference proteome</keyword>
<dbReference type="OrthoDB" id="2013972at2759"/>
<evidence type="ECO:0000313" key="1">
    <source>
        <dbReference type="EMBL" id="PSR94544.1"/>
    </source>
</evidence>
<dbReference type="Gene3D" id="3.40.50.150">
    <property type="entry name" value="Vaccinia Virus protein VP39"/>
    <property type="match status" value="1"/>
</dbReference>
<dbReference type="SUPFAM" id="SSF53335">
    <property type="entry name" value="S-adenosyl-L-methionine-dependent methyltransferases"/>
    <property type="match status" value="1"/>
</dbReference>
<evidence type="ECO:0000313" key="2">
    <source>
        <dbReference type="Proteomes" id="UP000241462"/>
    </source>
</evidence>
<proteinExistence type="predicted"/>
<dbReference type="Pfam" id="PF13489">
    <property type="entry name" value="Methyltransf_23"/>
    <property type="match status" value="1"/>
</dbReference>
<organism evidence="1 2">
    <name type="scientific">Coniella lustricola</name>
    <dbReference type="NCBI Taxonomy" id="2025994"/>
    <lineage>
        <taxon>Eukaryota</taxon>
        <taxon>Fungi</taxon>
        <taxon>Dikarya</taxon>
        <taxon>Ascomycota</taxon>
        <taxon>Pezizomycotina</taxon>
        <taxon>Sordariomycetes</taxon>
        <taxon>Sordariomycetidae</taxon>
        <taxon>Diaporthales</taxon>
        <taxon>Schizoparmaceae</taxon>
        <taxon>Coniella</taxon>
    </lineage>
</organism>
<dbReference type="AlphaFoldDB" id="A0A2T3AFH8"/>
<accession>A0A2T3AFH8</accession>
<dbReference type="EMBL" id="KZ678397">
    <property type="protein sequence ID" value="PSR94544.1"/>
    <property type="molecule type" value="Genomic_DNA"/>
</dbReference>
<evidence type="ECO:0008006" key="3">
    <source>
        <dbReference type="Google" id="ProtNLM"/>
    </source>
</evidence>
<dbReference type="Proteomes" id="UP000241462">
    <property type="component" value="Unassembled WGS sequence"/>
</dbReference>
<gene>
    <name evidence="1" type="ORF">BD289DRAFT_459289</name>
</gene>
<dbReference type="InParanoid" id="A0A2T3AFH8"/>
<name>A0A2T3AFH8_9PEZI</name>
<protein>
    <recommendedName>
        <fullName evidence="3">S-adenosyl-L-methionine-dependent methyltransferase</fullName>
    </recommendedName>
</protein>
<dbReference type="STRING" id="2025994.A0A2T3AFH8"/>
<dbReference type="InterPro" id="IPR029063">
    <property type="entry name" value="SAM-dependent_MTases_sf"/>
</dbReference>
<reference evidence="1 2" key="1">
    <citation type="journal article" date="2018" name="Mycol. Prog.">
        <title>Coniella lustricola, a new species from submerged detritus.</title>
        <authorList>
            <person name="Raudabaugh D.B."/>
            <person name="Iturriaga T."/>
            <person name="Carver A."/>
            <person name="Mondo S."/>
            <person name="Pangilinan J."/>
            <person name="Lipzen A."/>
            <person name="He G."/>
            <person name="Amirebrahimi M."/>
            <person name="Grigoriev I.V."/>
            <person name="Miller A.N."/>
        </authorList>
    </citation>
    <scope>NUCLEOTIDE SEQUENCE [LARGE SCALE GENOMIC DNA]</scope>
    <source>
        <strain evidence="1 2">B22-T-1</strain>
    </source>
</reference>